<feature type="transmembrane region" description="Helical" evidence="1">
    <location>
        <begin position="34"/>
        <end position="51"/>
    </location>
</feature>
<protein>
    <submittedName>
        <fullName evidence="2">Uncharacterized protein</fullName>
    </submittedName>
</protein>
<dbReference type="AlphaFoldDB" id="A0A2W5KRA4"/>
<proteinExistence type="predicted"/>
<keyword evidence="1" id="KW-0812">Transmembrane</keyword>
<evidence type="ECO:0000256" key="1">
    <source>
        <dbReference type="SAM" id="Phobius"/>
    </source>
</evidence>
<feature type="transmembrane region" description="Helical" evidence="1">
    <location>
        <begin position="238"/>
        <end position="261"/>
    </location>
</feature>
<evidence type="ECO:0000313" key="2">
    <source>
        <dbReference type="EMBL" id="PZQ17305.1"/>
    </source>
</evidence>
<reference evidence="2 3" key="1">
    <citation type="submission" date="2017-08" db="EMBL/GenBank/DDBJ databases">
        <title>Infants hospitalized years apart are colonized by the same room-sourced microbial strains.</title>
        <authorList>
            <person name="Brooks B."/>
            <person name="Olm M.R."/>
            <person name="Firek B.A."/>
            <person name="Baker R."/>
            <person name="Thomas B.C."/>
            <person name="Morowitz M.J."/>
            <person name="Banfield J.F."/>
        </authorList>
    </citation>
    <scope>NUCLEOTIDE SEQUENCE [LARGE SCALE GENOMIC DNA]</scope>
    <source>
        <strain evidence="2">S2_005_003_R2_42</strain>
    </source>
</reference>
<feature type="transmembrane region" description="Helical" evidence="1">
    <location>
        <begin position="143"/>
        <end position="162"/>
    </location>
</feature>
<comment type="caution">
    <text evidence="2">The sequence shown here is derived from an EMBL/GenBank/DDBJ whole genome shotgun (WGS) entry which is preliminary data.</text>
</comment>
<keyword evidence="1" id="KW-1133">Transmembrane helix</keyword>
<accession>A0A2W5KRA4</accession>
<dbReference type="Proteomes" id="UP000249046">
    <property type="component" value="Unassembled WGS sequence"/>
</dbReference>
<keyword evidence="1" id="KW-0472">Membrane</keyword>
<organism evidence="2 3">
    <name type="scientific">Rhodanobacter denitrificans</name>
    <dbReference type="NCBI Taxonomy" id="666685"/>
    <lineage>
        <taxon>Bacteria</taxon>
        <taxon>Pseudomonadati</taxon>
        <taxon>Pseudomonadota</taxon>
        <taxon>Gammaproteobacteria</taxon>
        <taxon>Lysobacterales</taxon>
        <taxon>Rhodanobacteraceae</taxon>
        <taxon>Rhodanobacter</taxon>
    </lineage>
</organism>
<dbReference type="EMBL" id="QFPO01000004">
    <property type="protein sequence ID" value="PZQ17305.1"/>
    <property type="molecule type" value="Genomic_DNA"/>
</dbReference>
<name>A0A2W5KRA4_9GAMM</name>
<feature type="transmembrane region" description="Helical" evidence="1">
    <location>
        <begin position="292"/>
        <end position="314"/>
    </location>
</feature>
<sequence>MESIPASITLDGGEQEYLDSRMRDLERASERSRWFYLVTSLISLLLISVSYNQFISWSRLMADGTRHVSVVANADRTRSTTAPGTFEDVPKAPAQDHCEERTFAEFNEKCWPDQMTLLQMKEWVSGLQFDLPYLGGRFSASDAGIVGGMLLLIASLWGYFALKRENHIVYFLIKDVAEFQFSEEARFYVRNQLYATQLFIGNHTRPFKSDNILDPSYRLYLKYKEKERSKVVKRIKEALTFVAANIVFGLPALALLGVLIVDASSLKYSSPFRASTEPLIRVLAEKGLLHQAYGRLAASALLLAIVARITYLAFKYQMGTIDLVRLSGKWKYPVVNFRAEPDNLRDGHTTDSTPPPS</sequence>
<gene>
    <name evidence="2" type="ORF">DI564_05690</name>
</gene>
<evidence type="ECO:0000313" key="3">
    <source>
        <dbReference type="Proteomes" id="UP000249046"/>
    </source>
</evidence>